<dbReference type="CDD" id="cd14752">
    <property type="entry name" value="GH31_N"/>
    <property type="match status" value="1"/>
</dbReference>
<feature type="domain" description="DUF5110" evidence="6">
    <location>
        <begin position="682"/>
        <end position="749"/>
    </location>
</feature>
<dbReference type="Gene3D" id="3.20.20.80">
    <property type="entry name" value="Glycosidases"/>
    <property type="match status" value="1"/>
</dbReference>
<evidence type="ECO:0000256" key="1">
    <source>
        <dbReference type="ARBA" id="ARBA00007806"/>
    </source>
</evidence>
<dbReference type="InterPro" id="IPR051816">
    <property type="entry name" value="Glycosyl_Hydrolase_31"/>
</dbReference>
<dbReference type="InterPro" id="IPR013780">
    <property type="entry name" value="Glyco_hydro_b"/>
</dbReference>
<dbReference type="SUPFAM" id="SSF51011">
    <property type="entry name" value="Glycosyl hydrolase domain"/>
    <property type="match status" value="1"/>
</dbReference>
<dbReference type="Gene3D" id="2.60.40.1180">
    <property type="entry name" value="Golgi alpha-mannosidase II"/>
    <property type="match status" value="2"/>
</dbReference>
<reference evidence="8 9" key="1">
    <citation type="submission" date="2024-03" db="EMBL/GenBank/DDBJ databases">
        <title>Mouse gut bacterial collection (mGBC) of GemPharmatech.</title>
        <authorList>
            <person name="He Y."/>
            <person name="Dong L."/>
            <person name="Wu D."/>
            <person name="Gao X."/>
            <person name="Lin Z."/>
        </authorList>
    </citation>
    <scope>NUCLEOTIDE SEQUENCE [LARGE SCALE GENOMIC DNA]</scope>
    <source>
        <strain evidence="8 9">54-13</strain>
    </source>
</reference>
<dbReference type="PANTHER" id="PTHR43863">
    <property type="entry name" value="HYDROLASE, PUTATIVE (AFU_ORTHOLOGUE AFUA_1G03140)-RELATED"/>
    <property type="match status" value="1"/>
</dbReference>
<dbReference type="Pfam" id="PF21365">
    <property type="entry name" value="Glyco_hydro_31_3rd"/>
    <property type="match status" value="1"/>
</dbReference>
<evidence type="ECO:0000256" key="3">
    <source>
        <dbReference type="SAM" id="SignalP"/>
    </source>
</evidence>
<proteinExistence type="inferred from homology"/>
<evidence type="ECO:0000259" key="4">
    <source>
        <dbReference type="Pfam" id="PF01055"/>
    </source>
</evidence>
<dbReference type="Gene3D" id="2.60.40.1760">
    <property type="entry name" value="glycosyl hydrolase (family 31)"/>
    <property type="match status" value="1"/>
</dbReference>
<comment type="caution">
    <text evidence="8">The sequence shown here is derived from an EMBL/GenBank/DDBJ whole genome shotgun (WGS) entry which is preliminary data.</text>
</comment>
<evidence type="ECO:0000259" key="7">
    <source>
        <dbReference type="Pfam" id="PF21365"/>
    </source>
</evidence>
<dbReference type="CDD" id="cd06591">
    <property type="entry name" value="GH31_xylosidase_XylS"/>
    <property type="match status" value="1"/>
</dbReference>
<evidence type="ECO:0000256" key="2">
    <source>
        <dbReference type="RuleBase" id="RU361185"/>
    </source>
</evidence>
<dbReference type="SUPFAM" id="SSF74650">
    <property type="entry name" value="Galactose mutarotase-like"/>
    <property type="match status" value="1"/>
</dbReference>
<dbReference type="InterPro" id="IPR048395">
    <property type="entry name" value="Glyco_hydro_31_C"/>
</dbReference>
<protein>
    <submittedName>
        <fullName evidence="8">TIM-barrel domain-containing protein</fullName>
    </submittedName>
</protein>
<feature type="signal peptide" evidence="3">
    <location>
        <begin position="1"/>
        <end position="20"/>
    </location>
</feature>
<evidence type="ECO:0000259" key="6">
    <source>
        <dbReference type="Pfam" id="PF17137"/>
    </source>
</evidence>
<feature type="domain" description="Glycoside hydrolase family 31 TIM barrel" evidence="4">
    <location>
        <begin position="241"/>
        <end position="570"/>
    </location>
</feature>
<keyword evidence="9" id="KW-1185">Reference proteome</keyword>
<dbReference type="Pfam" id="PF17137">
    <property type="entry name" value="DUF5110"/>
    <property type="match status" value="1"/>
</dbReference>
<feature type="domain" description="Glycoside hydrolase family 31 N-terminal" evidence="5">
    <location>
        <begin position="40"/>
        <end position="199"/>
    </location>
</feature>
<evidence type="ECO:0000313" key="9">
    <source>
        <dbReference type="Proteomes" id="UP001565200"/>
    </source>
</evidence>
<dbReference type="SUPFAM" id="SSF51445">
    <property type="entry name" value="(Trans)glycosidases"/>
    <property type="match status" value="1"/>
</dbReference>
<dbReference type="Proteomes" id="UP001565200">
    <property type="component" value="Unassembled WGS sequence"/>
</dbReference>
<dbReference type="Pfam" id="PF01055">
    <property type="entry name" value="Glyco_hydro_31_2nd"/>
    <property type="match status" value="1"/>
</dbReference>
<evidence type="ECO:0000259" key="5">
    <source>
        <dbReference type="Pfam" id="PF13802"/>
    </source>
</evidence>
<keyword evidence="3" id="KW-0732">Signal</keyword>
<feature type="domain" description="Glycosyl hydrolase family 31 C-terminal" evidence="7">
    <location>
        <begin position="579"/>
        <end position="665"/>
    </location>
</feature>
<dbReference type="InterPro" id="IPR017853">
    <property type="entry name" value="GH"/>
</dbReference>
<keyword evidence="2" id="KW-0378">Hydrolase</keyword>
<gene>
    <name evidence="8" type="ORF">AAK873_03495</name>
</gene>
<evidence type="ECO:0000313" key="8">
    <source>
        <dbReference type="EMBL" id="MEY8244684.1"/>
    </source>
</evidence>
<accession>A0ABV4CTH2</accession>
<dbReference type="Pfam" id="PF13802">
    <property type="entry name" value="Gal_mutarotas_2"/>
    <property type="match status" value="1"/>
</dbReference>
<dbReference type="RefSeq" id="WP_369863211.1">
    <property type="nucleotide sequence ID" value="NZ_JBCLPP010000007.1"/>
</dbReference>
<dbReference type="InterPro" id="IPR025887">
    <property type="entry name" value="Glyco_hydro_31_N_dom"/>
</dbReference>
<comment type="similarity">
    <text evidence="1 2">Belongs to the glycosyl hydrolase 31 family.</text>
</comment>
<feature type="chain" id="PRO_5045178966" evidence="3">
    <location>
        <begin position="21"/>
        <end position="778"/>
    </location>
</feature>
<name>A0ABV4CTH2_9BACT</name>
<dbReference type="InterPro" id="IPR000322">
    <property type="entry name" value="Glyco_hydro_31_TIM"/>
</dbReference>
<sequence length="778" mass="88364">MKRILSSLIIAVTGISSVMAGVDYTLNEHGALIKSGGVDIAVEWYTPSVVRIQRFPASTHPEKQSFSVTAAPEKVDFKIKADDDALTLSSEELTLRYEPAADRMVFLRADGSRLLEEKSGSSRFVRIDDHGKPSYRVAQTFVLDADEPVFGLGQHRHGLWNQRNSTQHLRQENMEIAIPMVQSPKGYALFWDNYSPTDFTDNAGGMTFDSRVGDMIDYYFIYGATSDGVIARWRGLTGHAPMYPLWSFGFSQSRERYRSQDELVDVVKRYRSLGVPLDGIVQDWQYWGEDHHYWNAVEFLNPLFPDPKRMMDEVHALNAHAVISIWPSFGPSTSIFKKLEAEGKLMGHMTFPQDFGTRVYNPFDSRARDIYWGYIKDNMVKIGMDGWWLDATEPEHSPIKEEDYDYETGSGTFRRLCNAFPLVSVGGVYDSHRRDYSAKRVFILTRSAFAGQQRYGAQSWSGDIEASWTTLRRQIPAALNFSLCGIPYWNSDIGGFYTRGDYPDNPLANPDYRKLYTRWMQFAAFTGMMRSHGTNCPREIFNFGSPGDEIFDAQAKAIRMRYRFIPYIYSTAWEVTSAGASLMRPLYADYGADRRSTGVDDQFLFGRSVLVAPVVTPQDGRKVYLPAGNEWIDFWTGRRHKGASRIVADAPVDIIPLYIKAGSIIPVGPDVQYASEKPWDDLVIRIYPGADAEYTLYEDEGDNYNYEKGSYSLIRFKWNDADRTLTVADREGSYKGMLKKRRFMVSVVDETNGHGLGGDIADGVIKYNGRCVTHTFKD</sequence>
<dbReference type="PANTHER" id="PTHR43863:SF2">
    <property type="entry name" value="MALTASE-GLUCOAMYLASE"/>
    <property type="match status" value="1"/>
</dbReference>
<dbReference type="EMBL" id="JBCLPP010000007">
    <property type="protein sequence ID" value="MEY8244684.1"/>
    <property type="molecule type" value="Genomic_DNA"/>
</dbReference>
<keyword evidence="2" id="KW-0326">Glycosidase</keyword>
<organism evidence="8 9">
    <name type="scientific">Heminiphilus faecis</name>
    <dbReference type="NCBI Taxonomy" id="2601703"/>
    <lineage>
        <taxon>Bacteria</taxon>
        <taxon>Pseudomonadati</taxon>
        <taxon>Bacteroidota</taxon>
        <taxon>Bacteroidia</taxon>
        <taxon>Bacteroidales</taxon>
        <taxon>Muribaculaceae</taxon>
        <taxon>Heminiphilus</taxon>
    </lineage>
</organism>
<dbReference type="InterPro" id="IPR011013">
    <property type="entry name" value="Gal_mutarotase_sf_dom"/>
</dbReference>
<dbReference type="InterPro" id="IPR033403">
    <property type="entry name" value="DUF5110"/>
</dbReference>